<comment type="caution">
    <text evidence="1">The sequence shown here is derived from an EMBL/GenBank/DDBJ whole genome shotgun (WGS) entry which is preliminary data.</text>
</comment>
<dbReference type="NCBIfam" id="TIGR00738">
    <property type="entry name" value="rrf2_super"/>
    <property type="match status" value="1"/>
</dbReference>
<protein>
    <submittedName>
        <fullName evidence="1">Rrf2 family transcriptional regulator</fullName>
    </submittedName>
</protein>
<dbReference type="SUPFAM" id="SSF46785">
    <property type="entry name" value="Winged helix' DNA-binding domain"/>
    <property type="match status" value="1"/>
</dbReference>
<dbReference type="AlphaFoldDB" id="A0A0C1QBY4"/>
<dbReference type="Gene3D" id="1.10.10.10">
    <property type="entry name" value="Winged helix-like DNA-binding domain superfamily/Winged helix DNA-binding domain"/>
    <property type="match status" value="1"/>
</dbReference>
<dbReference type="OrthoDB" id="9808360at2"/>
<reference evidence="1 2" key="1">
    <citation type="submission" date="2014-12" db="EMBL/GenBank/DDBJ databases">
        <title>Draft Genome Sequence of Pseudoalteromonas luteoviolacea HI1.</title>
        <authorList>
            <person name="Asahina A.Y."/>
            <person name="Hadfield M.G."/>
        </authorList>
    </citation>
    <scope>NUCLEOTIDE SEQUENCE [LARGE SCALE GENOMIC DNA]</scope>
    <source>
        <strain evidence="1 2">HI1</strain>
    </source>
</reference>
<gene>
    <name evidence="1" type="ORF">JF50_13610</name>
</gene>
<evidence type="ECO:0000313" key="1">
    <source>
        <dbReference type="EMBL" id="KID56915.1"/>
    </source>
</evidence>
<proteinExistence type="predicted"/>
<dbReference type="InterPro" id="IPR030489">
    <property type="entry name" value="TR_Rrf2-type_CS"/>
</dbReference>
<name>A0A0C1QBY4_9GAMM</name>
<accession>A0A0C1QBY4</accession>
<dbReference type="GO" id="GO:0005829">
    <property type="term" value="C:cytosol"/>
    <property type="evidence" value="ECO:0007669"/>
    <property type="project" value="TreeGrafter"/>
</dbReference>
<dbReference type="InterPro" id="IPR036390">
    <property type="entry name" value="WH_DNA-bd_sf"/>
</dbReference>
<dbReference type="Pfam" id="PF02082">
    <property type="entry name" value="Rrf2"/>
    <property type="match status" value="1"/>
</dbReference>
<dbReference type="PROSITE" id="PS51197">
    <property type="entry name" value="HTH_RRF2_2"/>
    <property type="match status" value="1"/>
</dbReference>
<organism evidence="1 2">
    <name type="scientific">Pseudoalteromonas luteoviolacea</name>
    <dbReference type="NCBI Taxonomy" id="43657"/>
    <lineage>
        <taxon>Bacteria</taxon>
        <taxon>Pseudomonadati</taxon>
        <taxon>Pseudomonadota</taxon>
        <taxon>Gammaproteobacteria</taxon>
        <taxon>Alteromonadales</taxon>
        <taxon>Pseudoalteromonadaceae</taxon>
        <taxon>Pseudoalteromonas</taxon>
    </lineage>
</organism>
<dbReference type="InterPro" id="IPR000944">
    <property type="entry name" value="Tscrpt_reg_Rrf2"/>
</dbReference>
<dbReference type="RefSeq" id="WP_039609976.1">
    <property type="nucleotide sequence ID" value="NZ_JWIC01000006.1"/>
</dbReference>
<dbReference type="PANTHER" id="PTHR33221:SF13">
    <property type="entry name" value="TRANSCRIPTIONAL REGULATOR-RELATED"/>
    <property type="match status" value="1"/>
</dbReference>
<dbReference type="Proteomes" id="UP000031327">
    <property type="component" value="Unassembled WGS sequence"/>
</dbReference>
<dbReference type="GO" id="GO:0003700">
    <property type="term" value="F:DNA-binding transcription factor activity"/>
    <property type="evidence" value="ECO:0007669"/>
    <property type="project" value="TreeGrafter"/>
</dbReference>
<dbReference type="EMBL" id="JWIC01000006">
    <property type="protein sequence ID" value="KID56915.1"/>
    <property type="molecule type" value="Genomic_DNA"/>
</dbReference>
<dbReference type="InterPro" id="IPR036388">
    <property type="entry name" value="WH-like_DNA-bd_sf"/>
</dbReference>
<evidence type="ECO:0000313" key="2">
    <source>
        <dbReference type="Proteomes" id="UP000031327"/>
    </source>
</evidence>
<dbReference type="PROSITE" id="PS01332">
    <property type="entry name" value="HTH_RRF2_1"/>
    <property type="match status" value="1"/>
</dbReference>
<dbReference type="PANTHER" id="PTHR33221">
    <property type="entry name" value="WINGED HELIX-TURN-HELIX TRANSCRIPTIONAL REGULATOR, RRF2 FAMILY"/>
    <property type="match status" value="1"/>
</dbReference>
<sequence length="165" mass="17460">MKIGKGVEWVAHACAILALLPPKRALSKESLAEFLGVPAPYLAKQLQALSRAGIVLTHRGAKGGYRLAKSADLISLWDITASVEGTAPSFRCTEVRQNGPCGASEKECVGPCHIASAFARAEAQYRHSLGKVLLTDLVAAGANEATNSRKQGISVWLEQHATDVA</sequence>